<organism evidence="1 2">
    <name type="scientific">Lepeophtheirus salmonis</name>
    <name type="common">Salmon louse</name>
    <name type="synonym">Caligus salmonis</name>
    <dbReference type="NCBI Taxonomy" id="72036"/>
    <lineage>
        <taxon>Eukaryota</taxon>
        <taxon>Metazoa</taxon>
        <taxon>Ecdysozoa</taxon>
        <taxon>Arthropoda</taxon>
        <taxon>Crustacea</taxon>
        <taxon>Multicrustacea</taxon>
        <taxon>Hexanauplia</taxon>
        <taxon>Copepoda</taxon>
        <taxon>Siphonostomatoida</taxon>
        <taxon>Caligidae</taxon>
        <taxon>Lepeophtheirus</taxon>
    </lineage>
</organism>
<keyword evidence="2" id="KW-1185">Reference proteome</keyword>
<dbReference type="EMBL" id="HG994588">
    <property type="protein sequence ID" value="CAF3046932.1"/>
    <property type="molecule type" value="Genomic_DNA"/>
</dbReference>
<name>A0A7R8DD07_LEPSM</name>
<evidence type="ECO:0000313" key="2">
    <source>
        <dbReference type="Proteomes" id="UP000675881"/>
    </source>
</evidence>
<evidence type="ECO:0000313" key="1">
    <source>
        <dbReference type="EMBL" id="CAF3046932.1"/>
    </source>
</evidence>
<dbReference type="AlphaFoldDB" id="A0A7R8DD07"/>
<reference evidence="1" key="1">
    <citation type="submission" date="2021-02" db="EMBL/GenBank/DDBJ databases">
        <authorList>
            <person name="Bekaert M."/>
        </authorList>
    </citation>
    <scope>NUCLEOTIDE SEQUENCE</scope>
    <source>
        <strain evidence="1">IoA-00</strain>
    </source>
</reference>
<accession>A0A7R8DD07</accession>
<proteinExistence type="predicted"/>
<dbReference type="Proteomes" id="UP000675881">
    <property type="component" value="Chromosome 9"/>
</dbReference>
<protein>
    <submittedName>
        <fullName evidence="1">(salmon louse) hypothetical protein</fullName>
    </submittedName>
</protein>
<sequence>MTNRIKGIGNIETCHRVGPFPLSGFPMDTIEGRGSLSPSIKPQIDKFIITKRINFLKPLHQDLMQDPCKLAHQCDRLKTSANLDTNKEVISLRDSSSSPLADGSVFKEYNSDSVNHSHSSAFMLVPLITVIGMDSFRRT</sequence>
<gene>
    <name evidence="1" type="ORF">LSAA_15074</name>
</gene>